<dbReference type="EC" id="3.1.4.11" evidence="4"/>
<evidence type="ECO:0000256" key="2">
    <source>
        <dbReference type="ARBA" id="ARBA00004202"/>
    </source>
</evidence>
<dbReference type="SMART" id="SM00149">
    <property type="entry name" value="PLCYc"/>
    <property type="match status" value="1"/>
</dbReference>
<sequence length="435" mass="49720">RTLTTPVSLVQCLKSIKEYAFVKSRYPVIITLEDHLTQDLQAKVAEMTTQIFGDMLYFPQTDPLTEFPSPESLKDRILISTKPPKEYLDSKQFKDTSDSEREMSEDGTSPARSIEAEDKCNESDLDEEGSNPRDKKPDQQSAPQYKRLITIHAGKPKGNVRDHLKIAGDVKRLSLSEQELERASASYGADIVRFTQKHIIRVYPKGTRVTSSNYRPHIGWMYGAQMVAFNMQGHGKSLWYMQGMFRANGGCGYVKKPDFLMEKGSNSECFDPKRTLPAKTTLKVKLYMGNGWSSDFSKTHFDTFSPPDFYTKLEDRTRCKPENEVDAARNTVVEISKNVCIVGVPADKAIKKTRVIYDDWFPVWDEEFEFPLSVPELALLRIEVREYDKHEKDDFGGQTCLPIPDLKSGFRTIPLNDEKGEQLKSVKLLMRFQFT</sequence>
<dbReference type="STRING" id="57577.A0A2K3MS37"/>
<feature type="domain" description="PI-PLC Y-box" evidence="7">
    <location>
        <begin position="174"/>
        <end position="260"/>
    </location>
</feature>
<dbReference type="SMART" id="SM00239">
    <property type="entry name" value="C2"/>
    <property type="match status" value="1"/>
</dbReference>
<comment type="catalytic activity">
    <reaction evidence="1 4">
        <text>a 1,2-diacyl-sn-glycero-3-phospho-(1D-myo-inositol-4,5-bisphosphate) + H2O = 1D-myo-inositol 1,4,5-trisphosphate + a 1,2-diacyl-sn-glycerol + H(+)</text>
        <dbReference type="Rhea" id="RHEA:33179"/>
        <dbReference type="ChEBI" id="CHEBI:15377"/>
        <dbReference type="ChEBI" id="CHEBI:15378"/>
        <dbReference type="ChEBI" id="CHEBI:17815"/>
        <dbReference type="ChEBI" id="CHEBI:58456"/>
        <dbReference type="ChEBI" id="CHEBI:203600"/>
        <dbReference type="EC" id="3.1.4.11"/>
    </reaction>
</comment>
<evidence type="ECO:0000256" key="3">
    <source>
        <dbReference type="ARBA" id="ARBA00023224"/>
    </source>
</evidence>
<dbReference type="InterPro" id="IPR035892">
    <property type="entry name" value="C2_domain_sf"/>
</dbReference>
<dbReference type="PROSITE" id="PS50004">
    <property type="entry name" value="C2"/>
    <property type="match status" value="1"/>
</dbReference>
<dbReference type="SMART" id="SM00148">
    <property type="entry name" value="PLCXc"/>
    <property type="match status" value="1"/>
</dbReference>
<accession>A0A2K3MS37</accession>
<evidence type="ECO:0000259" key="6">
    <source>
        <dbReference type="PROSITE" id="PS50004"/>
    </source>
</evidence>
<dbReference type="PRINTS" id="PR00390">
    <property type="entry name" value="PHPHLIPASEC"/>
</dbReference>
<keyword evidence="4" id="KW-0443">Lipid metabolism</keyword>
<reference evidence="8 9" key="2">
    <citation type="journal article" date="2017" name="Front. Plant Sci.">
        <title>Gene Classification and Mining of Molecular Markers Useful in Red Clover (Trifolium pratense) Breeding.</title>
        <authorList>
            <person name="Istvanek J."/>
            <person name="Dluhosova J."/>
            <person name="Dluhos P."/>
            <person name="Patkova L."/>
            <person name="Nedelnik J."/>
            <person name="Repkova J."/>
        </authorList>
    </citation>
    <scope>NUCLEOTIDE SEQUENCE [LARGE SCALE GENOMIC DNA]</scope>
    <source>
        <strain evidence="9">cv. Tatra</strain>
        <tissue evidence="8">Young leaves</tissue>
    </source>
</reference>
<keyword evidence="3" id="KW-0807">Transducer</keyword>
<feature type="non-terminal residue" evidence="8">
    <location>
        <position position="1"/>
    </location>
</feature>
<dbReference type="Gene3D" id="3.20.20.190">
    <property type="entry name" value="Phosphatidylinositol (PI) phosphodiesterase"/>
    <property type="match status" value="1"/>
</dbReference>
<dbReference type="GO" id="GO:0051209">
    <property type="term" value="P:release of sequestered calcium ion into cytosol"/>
    <property type="evidence" value="ECO:0007669"/>
    <property type="project" value="TreeGrafter"/>
</dbReference>
<protein>
    <recommendedName>
        <fullName evidence="4">Phosphoinositide phospholipase C</fullName>
        <ecNumber evidence="4">3.1.4.11</ecNumber>
    </recommendedName>
</protein>
<dbReference type="PANTHER" id="PTHR10336:SF101">
    <property type="entry name" value="PHOSPHOINOSITIDE PHOSPHOLIPASE C 6"/>
    <property type="match status" value="1"/>
</dbReference>
<keyword evidence="4" id="KW-0378">Hydrolase</keyword>
<dbReference type="InterPro" id="IPR000008">
    <property type="entry name" value="C2_dom"/>
</dbReference>
<dbReference type="Pfam" id="PF00388">
    <property type="entry name" value="PI-PLC-X"/>
    <property type="match status" value="1"/>
</dbReference>
<proteinExistence type="predicted"/>
<dbReference type="GO" id="GO:0048015">
    <property type="term" value="P:phosphatidylinositol-mediated signaling"/>
    <property type="evidence" value="ECO:0007669"/>
    <property type="project" value="TreeGrafter"/>
</dbReference>
<dbReference type="PANTHER" id="PTHR10336">
    <property type="entry name" value="PHOSPHOINOSITIDE-SPECIFIC PHOSPHOLIPASE C FAMILY PROTEIN"/>
    <property type="match status" value="1"/>
</dbReference>
<dbReference type="InterPro" id="IPR001192">
    <property type="entry name" value="PI-PLC_fam"/>
</dbReference>
<gene>
    <name evidence="8" type="ORF">L195_g016717</name>
</gene>
<dbReference type="InterPro" id="IPR000909">
    <property type="entry name" value="PLipase_C_PInositol-sp_X_dom"/>
</dbReference>
<dbReference type="AlphaFoldDB" id="A0A2K3MS37"/>
<dbReference type="CDD" id="cd00275">
    <property type="entry name" value="C2_PLC_like"/>
    <property type="match status" value="1"/>
</dbReference>
<keyword evidence="4" id="KW-0442">Lipid degradation</keyword>
<evidence type="ECO:0000313" key="8">
    <source>
        <dbReference type="EMBL" id="PNX93562.1"/>
    </source>
</evidence>
<dbReference type="GO" id="GO:0016042">
    <property type="term" value="P:lipid catabolic process"/>
    <property type="evidence" value="ECO:0007669"/>
    <property type="project" value="UniProtKB-KW"/>
</dbReference>
<dbReference type="Pfam" id="PF00168">
    <property type="entry name" value="C2"/>
    <property type="match status" value="1"/>
</dbReference>
<dbReference type="PROSITE" id="PS50007">
    <property type="entry name" value="PIPLC_X_DOMAIN"/>
    <property type="match status" value="1"/>
</dbReference>
<dbReference type="SUPFAM" id="SSF49562">
    <property type="entry name" value="C2 domain (Calcium/lipid-binding domain, CaLB)"/>
    <property type="match status" value="1"/>
</dbReference>
<feature type="region of interest" description="Disordered" evidence="5">
    <location>
        <begin position="88"/>
        <end position="144"/>
    </location>
</feature>
<dbReference type="Gene3D" id="2.60.40.150">
    <property type="entry name" value="C2 domain"/>
    <property type="match status" value="1"/>
</dbReference>
<dbReference type="InterPro" id="IPR001711">
    <property type="entry name" value="PLipase_C_Pinositol-sp_Y"/>
</dbReference>
<dbReference type="Pfam" id="PF00387">
    <property type="entry name" value="PI-PLC-Y"/>
    <property type="match status" value="1"/>
</dbReference>
<reference evidence="8 9" key="1">
    <citation type="journal article" date="2014" name="Am. J. Bot.">
        <title>Genome assembly and annotation for red clover (Trifolium pratense; Fabaceae).</title>
        <authorList>
            <person name="Istvanek J."/>
            <person name="Jaros M."/>
            <person name="Krenek A."/>
            <person name="Repkova J."/>
        </authorList>
    </citation>
    <scope>NUCLEOTIDE SEQUENCE [LARGE SCALE GENOMIC DNA]</scope>
    <source>
        <strain evidence="9">cv. Tatra</strain>
        <tissue evidence="8">Young leaves</tissue>
    </source>
</reference>
<evidence type="ECO:0000256" key="4">
    <source>
        <dbReference type="RuleBase" id="RU361133"/>
    </source>
</evidence>
<dbReference type="GO" id="GO:0004435">
    <property type="term" value="F:phosphatidylinositol-4,5-bisphosphate phospholipase C activity"/>
    <property type="evidence" value="ECO:0007669"/>
    <property type="project" value="UniProtKB-EC"/>
</dbReference>
<comment type="caution">
    <text evidence="8">The sequence shown here is derived from an EMBL/GenBank/DDBJ whole genome shotgun (WGS) entry which is preliminary data.</text>
</comment>
<organism evidence="8 9">
    <name type="scientific">Trifolium pratense</name>
    <name type="common">Red clover</name>
    <dbReference type="NCBI Taxonomy" id="57577"/>
    <lineage>
        <taxon>Eukaryota</taxon>
        <taxon>Viridiplantae</taxon>
        <taxon>Streptophyta</taxon>
        <taxon>Embryophyta</taxon>
        <taxon>Tracheophyta</taxon>
        <taxon>Spermatophyta</taxon>
        <taxon>Magnoliopsida</taxon>
        <taxon>eudicotyledons</taxon>
        <taxon>Gunneridae</taxon>
        <taxon>Pentapetalae</taxon>
        <taxon>rosids</taxon>
        <taxon>fabids</taxon>
        <taxon>Fabales</taxon>
        <taxon>Fabaceae</taxon>
        <taxon>Papilionoideae</taxon>
        <taxon>50 kb inversion clade</taxon>
        <taxon>NPAAA clade</taxon>
        <taxon>Hologalegina</taxon>
        <taxon>IRL clade</taxon>
        <taxon>Trifolieae</taxon>
        <taxon>Trifolium</taxon>
    </lineage>
</organism>
<evidence type="ECO:0000313" key="9">
    <source>
        <dbReference type="Proteomes" id="UP000236291"/>
    </source>
</evidence>
<dbReference type="SUPFAM" id="SSF51695">
    <property type="entry name" value="PLC-like phosphodiesterases"/>
    <property type="match status" value="1"/>
</dbReference>
<evidence type="ECO:0000259" key="7">
    <source>
        <dbReference type="PROSITE" id="PS50008"/>
    </source>
</evidence>
<dbReference type="PROSITE" id="PS50008">
    <property type="entry name" value="PIPLC_Y_DOMAIN"/>
    <property type="match status" value="1"/>
</dbReference>
<name>A0A2K3MS37_TRIPR</name>
<feature type="compositionally biased region" description="Basic and acidic residues" evidence="5">
    <location>
        <begin position="88"/>
        <end position="104"/>
    </location>
</feature>
<dbReference type="Proteomes" id="UP000236291">
    <property type="component" value="Unassembled WGS sequence"/>
</dbReference>
<dbReference type="EMBL" id="ASHM01011624">
    <property type="protein sequence ID" value="PNX93562.1"/>
    <property type="molecule type" value="Genomic_DNA"/>
</dbReference>
<dbReference type="InterPro" id="IPR017946">
    <property type="entry name" value="PLC-like_Pdiesterase_TIM-brl"/>
</dbReference>
<dbReference type="ExpressionAtlas" id="A0A2K3MS37">
    <property type="expression patterns" value="baseline"/>
</dbReference>
<dbReference type="GO" id="GO:0005886">
    <property type="term" value="C:plasma membrane"/>
    <property type="evidence" value="ECO:0007669"/>
    <property type="project" value="UniProtKB-SubCell"/>
</dbReference>
<feature type="domain" description="C2" evidence="6">
    <location>
        <begin position="262"/>
        <end position="417"/>
    </location>
</feature>
<evidence type="ECO:0000256" key="1">
    <source>
        <dbReference type="ARBA" id="ARBA00001195"/>
    </source>
</evidence>
<evidence type="ECO:0000256" key="5">
    <source>
        <dbReference type="SAM" id="MobiDB-lite"/>
    </source>
</evidence>
<comment type="subcellular location">
    <subcellularLocation>
        <location evidence="2">Cell membrane</location>
        <topology evidence="2">Peripheral membrane protein</topology>
    </subcellularLocation>
</comment>